<dbReference type="OrthoDB" id="9779622at2"/>
<protein>
    <submittedName>
        <fullName evidence="4">Molecular chaperone DnaJ</fullName>
    </submittedName>
</protein>
<dbReference type="PRINTS" id="PR00625">
    <property type="entry name" value="JDOMAIN"/>
</dbReference>
<evidence type="ECO:0000259" key="3">
    <source>
        <dbReference type="PROSITE" id="PS50076"/>
    </source>
</evidence>
<dbReference type="SUPFAM" id="SSF46565">
    <property type="entry name" value="Chaperone J-domain"/>
    <property type="match status" value="1"/>
</dbReference>
<feature type="domain" description="J" evidence="3">
    <location>
        <begin position="14"/>
        <end position="80"/>
    </location>
</feature>
<feature type="coiled-coil region" evidence="1">
    <location>
        <begin position="84"/>
        <end position="111"/>
    </location>
</feature>
<dbReference type="PANTHER" id="PTHR43948:SF10">
    <property type="entry name" value="MRJ, ISOFORM E"/>
    <property type="match status" value="1"/>
</dbReference>
<dbReference type="GO" id="GO:0051087">
    <property type="term" value="F:protein-folding chaperone binding"/>
    <property type="evidence" value="ECO:0007669"/>
    <property type="project" value="TreeGrafter"/>
</dbReference>
<dbReference type="Proteomes" id="UP000234456">
    <property type="component" value="Unassembled WGS sequence"/>
</dbReference>
<dbReference type="GO" id="GO:0044183">
    <property type="term" value="F:protein folding chaperone"/>
    <property type="evidence" value="ECO:0007669"/>
    <property type="project" value="TreeGrafter"/>
</dbReference>
<keyword evidence="1" id="KW-0175">Coiled coil</keyword>
<dbReference type="InterPro" id="IPR001623">
    <property type="entry name" value="DnaJ_domain"/>
</dbReference>
<evidence type="ECO:0000313" key="5">
    <source>
        <dbReference type="Proteomes" id="UP000234456"/>
    </source>
</evidence>
<gene>
    <name evidence="4" type="ORF">C0Q88_11360</name>
</gene>
<sequence length="209" mass="23724">MTFPPAAATPHMTTIYATLGVQPDATLDEIKRAYRRAAMKWHPDRNPGREAEAYAAFQEIREAYAILSDAEQRRVYDEVFAQEMQRWQAERDAQEAQEREAQRERERLAQEHYEKMVAIAMRFADAGHNRDVLFGVLLGRDCDAELAARIADSVWALQEARRSPEPATEVSDAQPAPTPEDAAASKVDESASPRRAFESFWQGLFGLRQ</sequence>
<dbReference type="SMART" id="SM00271">
    <property type="entry name" value="DnaJ"/>
    <property type="match status" value="1"/>
</dbReference>
<dbReference type="CDD" id="cd06257">
    <property type="entry name" value="DnaJ"/>
    <property type="match status" value="1"/>
</dbReference>
<organism evidence="4 5">
    <name type="scientific">Ralstonia pickettii</name>
    <name type="common">Burkholderia pickettii</name>
    <dbReference type="NCBI Taxonomy" id="329"/>
    <lineage>
        <taxon>Bacteria</taxon>
        <taxon>Pseudomonadati</taxon>
        <taxon>Pseudomonadota</taxon>
        <taxon>Betaproteobacteria</taxon>
        <taxon>Burkholderiales</taxon>
        <taxon>Burkholderiaceae</taxon>
        <taxon>Ralstonia</taxon>
    </lineage>
</organism>
<dbReference type="PANTHER" id="PTHR43948">
    <property type="entry name" value="DNAJ HOMOLOG SUBFAMILY B"/>
    <property type="match status" value="1"/>
</dbReference>
<evidence type="ECO:0000313" key="4">
    <source>
        <dbReference type="EMBL" id="PLC42547.1"/>
    </source>
</evidence>
<comment type="caution">
    <text evidence="4">The sequence shown here is derived from an EMBL/GenBank/DDBJ whole genome shotgun (WGS) entry which is preliminary data.</text>
</comment>
<feature type="region of interest" description="Disordered" evidence="2">
    <location>
        <begin position="161"/>
        <end position="193"/>
    </location>
</feature>
<dbReference type="InterPro" id="IPR018253">
    <property type="entry name" value="DnaJ_domain_CS"/>
</dbReference>
<proteinExistence type="predicted"/>
<name>A0A2N4TS65_RALPI</name>
<dbReference type="Pfam" id="PF00226">
    <property type="entry name" value="DnaJ"/>
    <property type="match status" value="1"/>
</dbReference>
<accession>A0A2N4TS65</accession>
<evidence type="ECO:0000256" key="1">
    <source>
        <dbReference type="SAM" id="Coils"/>
    </source>
</evidence>
<dbReference type="EMBL" id="PKQE01000002">
    <property type="protein sequence ID" value="PLC42547.1"/>
    <property type="molecule type" value="Genomic_DNA"/>
</dbReference>
<dbReference type="PROSITE" id="PS00636">
    <property type="entry name" value="DNAJ_1"/>
    <property type="match status" value="1"/>
</dbReference>
<dbReference type="AlphaFoldDB" id="A0A2N4TS65"/>
<dbReference type="InterPro" id="IPR036869">
    <property type="entry name" value="J_dom_sf"/>
</dbReference>
<dbReference type="GO" id="GO:0005737">
    <property type="term" value="C:cytoplasm"/>
    <property type="evidence" value="ECO:0007669"/>
    <property type="project" value="TreeGrafter"/>
</dbReference>
<evidence type="ECO:0000256" key="2">
    <source>
        <dbReference type="SAM" id="MobiDB-lite"/>
    </source>
</evidence>
<dbReference type="PROSITE" id="PS50076">
    <property type="entry name" value="DNAJ_2"/>
    <property type="match status" value="1"/>
</dbReference>
<dbReference type="Gene3D" id="1.10.287.110">
    <property type="entry name" value="DnaJ domain"/>
    <property type="match status" value="1"/>
</dbReference>
<dbReference type="GO" id="GO:0051082">
    <property type="term" value="F:unfolded protein binding"/>
    <property type="evidence" value="ECO:0007669"/>
    <property type="project" value="TreeGrafter"/>
</dbReference>
<reference evidence="4 5" key="1">
    <citation type="submission" date="2017-12" db="EMBL/GenBank/DDBJ databases">
        <title>Draft genome sequence of Ralstonia pickettii 52.</title>
        <authorList>
            <person name="Zheng B."/>
        </authorList>
    </citation>
    <scope>NUCLEOTIDE SEQUENCE [LARGE SCALE GENOMIC DNA]</scope>
    <source>
        <strain evidence="4 5">52</strain>
    </source>
</reference>